<protein>
    <submittedName>
        <fullName evidence="1">Putative electron transfer oxidoreductase</fullName>
    </submittedName>
</protein>
<evidence type="ECO:0000313" key="1">
    <source>
        <dbReference type="EMBL" id="EEF58004.1"/>
    </source>
</evidence>
<sequence length="345" mass="37553">MSGSITIVGGGLAGLTLGIGLRQRSIPVSVWEAGNYPRHRVCGEFISGHGQETLERLGLRELFVKAGAQPASTAAFFSQRKSSRVQTLASPALCLSRYVMDELLSREFVRLGGELHAGERWRDAEFGAGVVRATGRRVQPVVDGWRWYGLKAHAKNVSLAADLEMHLSRSGYVGVCRLAGGEVNVCGLFRRPAEGGEVPLRRQEILCGNPGSLLHQRLANAVFDEKSFSSVAGLSLQPHKGADHNECCIGDTLTMIPPVTGNGMSMAFESAEVAIEPLANFSAGKISWDEARMTIARCCDERFAKRLAWAARVQSVLLAPGLQGALVSVVPRWDWLWKLLFEKTR</sequence>
<keyword evidence="2" id="KW-1185">Reference proteome</keyword>
<proteinExistence type="predicted"/>
<dbReference type="SUPFAM" id="SSF51905">
    <property type="entry name" value="FAD/NAD(P)-binding domain"/>
    <property type="match status" value="1"/>
</dbReference>
<name>B9XQ86_PEDPL</name>
<dbReference type="AlphaFoldDB" id="B9XQ86"/>
<dbReference type="EMBL" id="ABOX02000052">
    <property type="protein sequence ID" value="EEF58004.1"/>
    <property type="molecule type" value="Genomic_DNA"/>
</dbReference>
<dbReference type="PRINTS" id="PR00420">
    <property type="entry name" value="RNGMNOXGNASE"/>
</dbReference>
<dbReference type="Proteomes" id="UP000003688">
    <property type="component" value="Unassembled WGS sequence"/>
</dbReference>
<organism evidence="1 2">
    <name type="scientific">Pedosphaera parvula (strain Ellin514)</name>
    <dbReference type="NCBI Taxonomy" id="320771"/>
    <lineage>
        <taxon>Bacteria</taxon>
        <taxon>Pseudomonadati</taxon>
        <taxon>Verrucomicrobiota</taxon>
        <taxon>Pedosphaerae</taxon>
        <taxon>Pedosphaerales</taxon>
        <taxon>Pedosphaeraceae</taxon>
        <taxon>Pedosphaera</taxon>
    </lineage>
</organism>
<gene>
    <name evidence="1" type="ORF">Cflav_PD0969</name>
</gene>
<dbReference type="Gene3D" id="3.50.50.60">
    <property type="entry name" value="FAD/NAD(P)-binding domain"/>
    <property type="match status" value="2"/>
</dbReference>
<dbReference type="InterPro" id="IPR050407">
    <property type="entry name" value="Geranylgeranyl_reductase"/>
</dbReference>
<dbReference type="OrthoDB" id="9806565at2"/>
<dbReference type="STRING" id="320771.Cflav_PD0969"/>
<dbReference type="RefSeq" id="WP_007417972.1">
    <property type="nucleotide sequence ID" value="NZ_ABOX02000052.1"/>
</dbReference>
<dbReference type="InterPro" id="IPR036188">
    <property type="entry name" value="FAD/NAD-bd_sf"/>
</dbReference>
<comment type="caution">
    <text evidence="1">The sequence shown here is derived from an EMBL/GenBank/DDBJ whole genome shotgun (WGS) entry which is preliminary data.</text>
</comment>
<dbReference type="PANTHER" id="PTHR42685:SF22">
    <property type="entry name" value="CONDITIONED MEDIUM FACTOR RECEPTOR 1"/>
    <property type="match status" value="1"/>
</dbReference>
<dbReference type="PANTHER" id="PTHR42685">
    <property type="entry name" value="GERANYLGERANYL DIPHOSPHATE REDUCTASE"/>
    <property type="match status" value="1"/>
</dbReference>
<reference evidence="1 2" key="1">
    <citation type="journal article" date="2011" name="J. Bacteriol.">
        <title>Genome sequence of 'Pedosphaera parvula' Ellin514, an aerobic Verrucomicrobial isolate from pasture soil.</title>
        <authorList>
            <person name="Kant R."/>
            <person name="van Passel M.W."/>
            <person name="Sangwan P."/>
            <person name="Palva A."/>
            <person name="Lucas S."/>
            <person name="Copeland A."/>
            <person name="Lapidus A."/>
            <person name="Glavina Del Rio T."/>
            <person name="Dalin E."/>
            <person name="Tice H."/>
            <person name="Bruce D."/>
            <person name="Goodwin L."/>
            <person name="Pitluck S."/>
            <person name="Chertkov O."/>
            <person name="Larimer F.W."/>
            <person name="Land M.L."/>
            <person name="Hauser L."/>
            <person name="Brettin T.S."/>
            <person name="Detter J.C."/>
            <person name="Han S."/>
            <person name="de Vos W.M."/>
            <person name="Janssen P.H."/>
            <person name="Smidt H."/>
        </authorList>
    </citation>
    <scope>NUCLEOTIDE SEQUENCE [LARGE SCALE GENOMIC DNA]</scope>
    <source>
        <strain evidence="1 2">Ellin514</strain>
    </source>
</reference>
<evidence type="ECO:0000313" key="2">
    <source>
        <dbReference type="Proteomes" id="UP000003688"/>
    </source>
</evidence>
<accession>B9XQ86</accession>